<evidence type="ECO:0000313" key="2">
    <source>
        <dbReference type="EMBL" id="MCQ4119579.1"/>
    </source>
</evidence>
<sequence>MDRTPAQLAEVIHGRSDVELGPMRNYLSAVTNPDRTPVHEVGPAFTAPSVEMADVRVTVSLGWQDPQFLGTFDRTAATRMIQVAISARSTDSSAEEPDIKSRAVDLPVREQIAWVRVVLGDLADYAYRILNDMAQLRVRPAFFVVFVDPPTPRLAPSDFKWLLVCGGRRAYPEKLVPENRELHIYLRRHGDMINADLVPHPQAPAPEVWAFEFVPSSPPPSPTGSAEWVLTDRSPSRR</sequence>
<dbReference type="RefSeq" id="WP_255967939.1">
    <property type="nucleotide sequence ID" value="NZ_JANFQF010000007.1"/>
</dbReference>
<accession>A0ABT1QBE0</accession>
<protein>
    <submittedName>
        <fullName evidence="2">Uncharacterized protein</fullName>
    </submittedName>
</protein>
<comment type="caution">
    <text evidence="2">The sequence shown here is derived from an EMBL/GenBank/DDBJ whole genome shotgun (WGS) entry which is preliminary data.</text>
</comment>
<reference evidence="2 3" key="1">
    <citation type="submission" date="2022-07" db="EMBL/GenBank/DDBJ databases">
        <title>Degradation activity of malathion, p-nitrophenol and potential low-temperature adaptation strategy of Rhodococcus sp. FXJ9.536.</title>
        <authorList>
            <person name="Huang J."/>
            <person name="Huang Y."/>
        </authorList>
    </citation>
    <scope>NUCLEOTIDE SEQUENCE [LARGE SCALE GENOMIC DNA]</scope>
    <source>
        <strain evidence="2 3">FXJ9.536</strain>
    </source>
</reference>
<gene>
    <name evidence="2" type="ORF">NOF53_10395</name>
</gene>
<feature type="region of interest" description="Disordered" evidence="1">
    <location>
        <begin position="216"/>
        <end position="238"/>
    </location>
</feature>
<name>A0ABT1QBE0_9NOCA</name>
<proteinExistence type="predicted"/>
<dbReference type="EMBL" id="JANFQF010000007">
    <property type="protein sequence ID" value="MCQ4119579.1"/>
    <property type="molecule type" value="Genomic_DNA"/>
</dbReference>
<evidence type="ECO:0000313" key="3">
    <source>
        <dbReference type="Proteomes" id="UP001524501"/>
    </source>
</evidence>
<keyword evidence="3" id="KW-1185">Reference proteome</keyword>
<organism evidence="2 3">
    <name type="scientific">Rhodococcus tibetensis</name>
    <dbReference type="NCBI Taxonomy" id="2965064"/>
    <lineage>
        <taxon>Bacteria</taxon>
        <taxon>Bacillati</taxon>
        <taxon>Actinomycetota</taxon>
        <taxon>Actinomycetes</taxon>
        <taxon>Mycobacteriales</taxon>
        <taxon>Nocardiaceae</taxon>
        <taxon>Rhodococcus</taxon>
    </lineage>
</organism>
<evidence type="ECO:0000256" key="1">
    <source>
        <dbReference type="SAM" id="MobiDB-lite"/>
    </source>
</evidence>
<dbReference type="Proteomes" id="UP001524501">
    <property type="component" value="Unassembled WGS sequence"/>
</dbReference>